<protein>
    <recommendedName>
        <fullName evidence="1">Stage 0 sporulation protein A homolog</fullName>
    </recommendedName>
</protein>
<dbReference type="PANTHER" id="PTHR43367:SF1">
    <property type="entry name" value="TWO-COMPONENT RESPONSE REGULATOR-LIKE APRR6-RELATED"/>
    <property type="match status" value="1"/>
</dbReference>
<evidence type="ECO:0000256" key="3">
    <source>
        <dbReference type="PROSITE-ProRule" id="PRU00169"/>
    </source>
</evidence>
<dbReference type="GO" id="GO:0000160">
    <property type="term" value="P:phosphorelay signal transduction system"/>
    <property type="evidence" value="ECO:0007669"/>
    <property type="project" value="InterPro"/>
</dbReference>
<gene>
    <name evidence="6" type="ORF">H8S62_13370</name>
</gene>
<dbReference type="AlphaFoldDB" id="A0A8J6JEC1"/>
<evidence type="ECO:0000256" key="1">
    <source>
        <dbReference type="ARBA" id="ARBA00018672"/>
    </source>
</evidence>
<dbReference type="InterPro" id="IPR011006">
    <property type="entry name" value="CheY-like_superfamily"/>
</dbReference>
<feature type="domain" description="Response regulatory" evidence="4">
    <location>
        <begin position="7"/>
        <end position="122"/>
    </location>
</feature>
<dbReference type="InterPro" id="IPR008327">
    <property type="entry name" value="Sig_transdc_resp-reg_antiterm"/>
</dbReference>
<dbReference type="InterPro" id="IPR036388">
    <property type="entry name" value="WH-like_DNA-bd_sf"/>
</dbReference>
<dbReference type="SUPFAM" id="SSF52172">
    <property type="entry name" value="CheY-like"/>
    <property type="match status" value="1"/>
</dbReference>
<reference evidence="6" key="1">
    <citation type="submission" date="2020-08" db="EMBL/GenBank/DDBJ databases">
        <title>Genome public.</title>
        <authorList>
            <person name="Liu C."/>
            <person name="Sun Q."/>
        </authorList>
    </citation>
    <scope>NUCLEOTIDE SEQUENCE</scope>
    <source>
        <strain evidence="6">NSJ-52</strain>
    </source>
</reference>
<dbReference type="SMART" id="SM01012">
    <property type="entry name" value="ANTAR"/>
    <property type="match status" value="1"/>
</dbReference>
<dbReference type="Pfam" id="PF00072">
    <property type="entry name" value="Response_reg"/>
    <property type="match status" value="1"/>
</dbReference>
<dbReference type="SMART" id="SM00448">
    <property type="entry name" value="REC"/>
    <property type="match status" value="1"/>
</dbReference>
<dbReference type="GO" id="GO:0003723">
    <property type="term" value="F:RNA binding"/>
    <property type="evidence" value="ECO:0007669"/>
    <property type="project" value="InterPro"/>
</dbReference>
<accession>A0A8J6JEC1</accession>
<dbReference type="Gene3D" id="1.10.10.10">
    <property type="entry name" value="Winged helix-like DNA-binding domain superfamily/Winged helix DNA-binding domain"/>
    <property type="match status" value="1"/>
</dbReference>
<proteinExistence type="predicted"/>
<name>A0A8J6JEC1_9FIRM</name>
<dbReference type="PROSITE" id="PS50110">
    <property type="entry name" value="RESPONSE_REGULATORY"/>
    <property type="match status" value="1"/>
</dbReference>
<evidence type="ECO:0000313" key="6">
    <source>
        <dbReference type="EMBL" id="MBC5737996.1"/>
    </source>
</evidence>
<organism evidence="6 7">
    <name type="scientific">Lawsonibacter faecis</name>
    <dbReference type="NCBI Taxonomy" id="2763052"/>
    <lineage>
        <taxon>Bacteria</taxon>
        <taxon>Bacillati</taxon>
        <taxon>Bacillota</taxon>
        <taxon>Clostridia</taxon>
        <taxon>Eubacteriales</taxon>
        <taxon>Oscillospiraceae</taxon>
        <taxon>Lawsonibacter</taxon>
    </lineage>
</organism>
<evidence type="ECO:0000259" key="4">
    <source>
        <dbReference type="PROSITE" id="PS50110"/>
    </source>
</evidence>
<evidence type="ECO:0000256" key="2">
    <source>
        <dbReference type="ARBA" id="ARBA00024867"/>
    </source>
</evidence>
<dbReference type="Gene3D" id="3.40.50.2300">
    <property type="match status" value="1"/>
</dbReference>
<feature type="domain" description="ANTAR" evidence="5">
    <location>
        <begin position="128"/>
        <end position="189"/>
    </location>
</feature>
<dbReference type="Proteomes" id="UP000607645">
    <property type="component" value="Unassembled WGS sequence"/>
</dbReference>
<keyword evidence="7" id="KW-1185">Reference proteome</keyword>
<feature type="modified residue" description="4-aspartylphosphate" evidence="3">
    <location>
        <position position="57"/>
    </location>
</feature>
<dbReference type="Pfam" id="PF03861">
    <property type="entry name" value="ANTAR"/>
    <property type="match status" value="1"/>
</dbReference>
<evidence type="ECO:0000313" key="7">
    <source>
        <dbReference type="Proteomes" id="UP000607645"/>
    </source>
</evidence>
<dbReference type="InterPro" id="IPR001789">
    <property type="entry name" value="Sig_transdc_resp-reg_receiver"/>
</dbReference>
<evidence type="ECO:0000259" key="5">
    <source>
        <dbReference type="PROSITE" id="PS50921"/>
    </source>
</evidence>
<dbReference type="InterPro" id="IPR005561">
    <property type="entry name" value="ANTAR"/>
</dbReference>
<dbReference type="PANTHER" id="PTHR43367">
    <property type="match status" value="1"/>
</dbReference>
<dbReference type="PIRSF" id="PIRSF036382">
    <property type="entry name" value="RR_antiterm"/>
    <property type="match status" value="1"/>
</dbReference>
<dbReference type="EMBL" id="JACOPQ010000011">
    <property type="protein sequence ID" value="MBC5737996.1"/>
    <property type="molecule type" value="Genomic_DNA"/>
</dbReference>
<dbReference type="RefSeq" id="WP_155145895.1">
    <property type="nucleotide sequence ID" value="NZ_JACOPQ010000011.1"/>
</dbReference>
<comment type="function">
    <text evidence="2">May play the central regulatory role in sporulation. It may be an element of the effector pathway responsible for the activation of sporulation genes in response to nutritional stress. Spo0A may act in concert with spo0H (a sigma factor) to control the expression of some genes that are critical to the sporulation process.</text>
</comment>
<sequence>MDKERIRVVIADDEPITRMDLRELLTEEGYSVVAEVADGFDAVENCKFYHPDLVLLDIKMPFLDGLSAAKIIYEEDLADTVIMLTAYSEREFIEQAKGYGVSGYLVKPIDEKSLVPNIELAVARSREMQRLRKDMAKVSERLENRSIIEKAKGQVMAEQKMSEQEAYDYIRRLSQAKNLSMRRVAEMILVKCGV</sequence>
<dbReference type="PROSITE" id="PS50921">
    <property type="entry name" value="ANTAR"/>
    <property type="match status" value="1"/>
</dbReference>
<comment type="caution">
    <text evidence="6">The sequence shown here is derived from an EMBL/GenBank/DDBJ whole genome shotgun (WGS) entry which is preliminary data.</text>
</comment>
<keyword evidence="3" id="KW-0597">Phosphoprotein</keyword>